<evidence type="ECO:0000256" key="1">
    <source>
        <dbReference type="SAM" id="MobiDB-lite"/>
    </source>
</evidence>
<dbReference type="GeneID" id="101851258"/>
<dbReference type="Proteomes" id="UP000694888">
    <property type="component" value="Unplaced"/>
</dbReference>
<feature type="region of interest" description="Disordered" evidence="1">
    <location>
        <begin position="1"/>
        <end position="24"/>
    </location>
</feature>
<proteinExistence type="predicted"/>
<name>A0ABM1VR41_APLCA</name>
<evidence type="ECO:0000313" key="2">
    <source>
        <dbReference type="Proteomes" id="UP000694888"/>
    </source>
</evidence>
<evidence type="ECO:0000313" key="3">
    <source>
        <dbReference type="RefSeq" id="XP_035824883.1"/>
    </source>
</evidence>
<gene>
    <name evidence="3" type="primary">LOC101851258</name>
</gene>
<accession>A0ABM1VR41</accession>
<organism evidence="2 3">
    <name type="scientific">Aplysia californica</name>
    <name type="common">California sea hare</name>
    <dbReference type="NCBI Taxonomy" id="6500"/>
    <lineage>
        <taxon>Eukaryota</taxon>
        <taxon>Metazoa</taxon>
        <taxon>Spiralia</taxon>
        <taxon>Lophotrochozoa</taxon>
        <taxon>Mollusca</taxon>
        <taxon>Gastropoda</taxon>
        <taxon>Heterobranchia</taxon>
        <taxon>Euthyneura</taxon>
        <taxon>Tectipleura</taxon>
        <taxon>Aplysiida</taxon>
        <taxon>Aplysioidea</taxon>
        <taxon>Aplysiidae</taxon>
        <taxon>Aplysia</taxon>
    </lineage>
</organism>
<dbReference type="RefSeq" id="XP_035824883.1">
    <property type="nucleotide sequence ID" value="XM_035968990.1"/>
</dbReference>
<feature type="compositionally biased region" description="Polar residues" evidence="1">
    <location>
        <begin position="1"/>
        <end position="21"/>
    </location>
</feature>
<reference evidence="3" key="1">
    <citation type="submission" date="2025-08" db="UniProtKB">
        <authorList>
            <consortium name="RefSeq"/>
        </authorList>
    </citation>
    <scope>IDENTIFICATION</scope>
</reference>
<keyword evidence="2" id="KW-1185">Reference proteome</keyword>
<sequence>MDQNQETVSGSQRQTYSSNIQRMERQPSKTLGVGTLRQVALSSLQTMLTNLCNIRVKLDCLRHDKKFCSNKELAIMTSVDESAIREQLDERLKFVFPEQAGKIEIFQEVTDLIVKDRSSRDMLNHILKIFRLCVGVVKEWGVENEVFVGVVPTEGNGYFRFTVDEALNCLQLTWSRDVLCAEFLESVTSMCQAVRDERRQYTPAEYLALEAAYNAIGKGGQITCKPHRPHGSPGFRPHCQTYMSLTDPGDGHLLGTTRFNEWMQGAIIHVEHLERPRHLPRENIESYRVPSLLEFSKIRLHVGSAAPTTYFVGRRMKDSGNFEEDFLKLIHMTSSAASAAFYQGSAECKVSMEGLTTGQAVRYMRALRAQVNRDRYTQYLSAAWNLNQIVLDDHDRAATRELKERIEIANRAIEITALGGFDKVTWDGASDTYPSKCIMYQLTFEEALTLNHVAHEQGIVTYFSAGFKFDEIQHAVFAGVDGIGIGGAQVLRYMDSTSGMHGPYMEENIPVIMARRDEAAWSTRGRGVKLLTRLDTMFFEGSISRPRNDQRQRLFEYLLAQDLGKIESVLADLDAVMSLEVIARDFFPPHD</sequence>
<protein>
    <submittedName>
        <fullName evidence="3">Uncharacterized protein LOC101851258</fullName>
    </submittedName>
</protein>